<dbReference type="Gene3D" id="3.30.70.20">
    <property type="match status" value="1"/>
</dbReference>
<dbReference type="CDD" id="cd07727">
    <property type="entry name" value="YmaE-like_MBL-fold"/>
    <property type="match status" value="1"/>
</dbReference>
<reference evidence="2 3" key="1">
    <citation type="journal article" date="2024" name="Nat. Commun.">
        <title>Phylogenomics reveals the evolutionary origins of lichenization in chlorophyte algae.</title>
        <authorList>
            <person name="Puginier C."/>
            <person name="Libourel C."/>
            <person name="Otte J."/>
            <person name="Skaloud P."/>
            <person name="Haon M."/>
            <person name="Grisel S."/>
            <person name="Petersen M."/>
            <person name="Berrin J.G."/>
            <person name="Delaux P.M."/>
            <person name="Dal Grande F."/>
            <person name="Keller J."/>
        </authorList>
    </citation>
    <scope>NUCLEOTIDE SEQUENCE [LARGE SCALE GENOMIC DNA]</scope>
    <source>
        <strain evidence="2 3">SAG 2523</strain>
    </source>
</reference>
<dbReference type="Pfam" id="PF00753">
    <property type="entry name" value="Lactamase_B"/>
    <property type="match status" value="1"/>
</dbReference>
<dbReference type="AlphaFoldDB" id="A0AAW1TKE7"/>
<protein>
    <recommendedName>
        <fullName evidence="1">Metallo-beta-lactamase domain-containing protein</fullName>
    </recommendedName>
</protein>
<sequence length="361" mass="39748">MLLAGAPAVSVPHVCRKQPTQRNLSGKASRVTAAVASERNVRAPREENVPGDFFVDSTCIDCDTCRWMAPETYSRVNQQSAVHVQPQTQQERKVALQALLACPTHSIHALHKQEGEVGAAMAEMPLPVPGTNNVFHLPLASEASFGSTSYIIRRPEGNVIVDSPRFDVKLLERIQAMGGAKYMFLSHRDDVCDHAQWAEALGCVRIIHKDEATASQGTDKAEIKLEGQGPWCLPEGGNDVEMIFTPGHTPSHVVLLYKLDRTLFTGDHWAFRRGMQRGSLFRAFNWYSIEKQAGSLAMLKGLDFVHVLPGHGRRMRFSDIADKDACIVATIKAEAEDAESPEQGRRIVQTAEQAVPLYTGA</sequence>
<dbReference type="Gene3D" id="3.60.15.10">
    <property type="entry name" value="Ribonuclease Z/Hydroxyacylglutathione hydrolase-like"/>
    <property type="match status" value="1"/>
</dbReference>
<feature type="domain" description="Metallo-beta-lactamase" evidence="1">
    <location>
        <begin position="146"/>
        <end position="311"/>
    </location>
</feature>
<evidence type="ECO:0000313" key="2">
    <source>
        <dbReference type="EMBL" id="KAK9868980.1"/>
    </source>
</evidence>
<dbReference type="SMART" id="SM00849">
    <property type="entry name" value="Lactamase_B"/>
    <property type="match status" value="1"/>
</dbReference>
<dbReference type="PANTHER" id="PTHR42773:SF1">
    <property type="entry name" value="METALLO-BETA-LACTAMASE FAMILY PROTEIN"/>
    <property type="match status" value="1"/>
</dbReference>
<comment type="caution">
    <text evidence="2">The sequence shown here is derived from an EMBL/GenBank/DDBJ whole genome shotgun (WGS) entry which is preliminary data.</text>
</comment>
<gene>
    <name evidence="2" type="ORF">WJX84_001734</name>
</gene>
<dbReference type="PANTHER" id="PTHR42773">
    <property type="entry name" value="METALLO-BETA-LACTAMASE-RELATED"/>
    <property type="match status" value="1"/>
</dbReference>
<dbReference type="Proteomes" id="UP001485043">
    <property type="component" value="Unassembled WGS sequence"/>
</dbReference>
<dbReference type="InterPro" id="IPR001279">
    <property type="entry name" value="Metallo-B-lactamas"/>
</dbReference>
<evidence type="ECO:0000259" key="1">
    <source>
        <dbReference type="SMART" id="SM00849"/>
    </source>
</evidence>
<dbReference type="InterPro" id="IPR036866">
    <property type="entry name" value="RibonucZ/Hydroxyglut_hydro"/>
</dbReference>
<dbReference type="Pfam" id="PF13370">
    <property type="entry name" value="Fer4_13"/>
    <property type="match status" value="1"/>
</dbReference>
<accession>A0AAW1TKE7</accession>
<dbReference type="EMBL" id="JALJOV010000003">
    <property type="protein sequence ID" value="KAK9868980.1"/>
    <property type="molecule type" value="Genomic_DNA"/>
</dbReference>
<keyword evidence="3" id="KW-1185">Reference proteome</keyword>
<organism evidence="2 3">
    <name type="scientific">Apatococcus fuscideae</name>
    <dbReference type="NCBI Taxonomy" id="2026836"/>
    <lineage>
        <taxon>Eukaryota</taxon>
        <taxon>Viridiplantae</taxon>
        <taxon>Chlorophyta</taxon>
        <taxon>core chlorophytes</taxon>
        <taxon>Trebouxiophyceae</taxon>
        <taxon>Chlorellales</taxon>
        <taxon>Chlorellaceae</taxon>
        <taxon>Apatococcus</taxon>
    </lineage>
</organism>
<dbReference type="SUPFAM" id="SSF56281">
    <property type="entry name" value="Metallo-hydrolase/oxidoreductase"/>
    <property type="match status" value="1"/>
</dbReference>
<name>A0AAW1TKE7_9CHLO</name>
<proteinExistence type="predicted"/>
<dbReference type="SUPFAM" id="SSF54862">
    <property type="entry name" value="4Fe-4S ferredoxins"/>
    <property type="match status" value="1"/>
</dbReference>
<evidence type="ECO:0000313" key="3">
    <source>
        <dbReference type="Proteomes" id="UP001485043"/>
    </source>
</evidence>